<feature type="compositionally biased region" description="Acidic residues" evidence="1">
    <location>
        <begin position="401"/>
        <end position="417"/>
    </location>
</feature>
<dbReference type="InParanoid" id="F4RQH8"/>
<accession>F4RQH8</accession>
<feature type="compositionally biased region" description="Basic and acidic residues" evidence="1">
    <location>
        <begin position="312"/>
        <end position="326"/>
    </location>
</feature>
<dbReference type="Proteomes" id="UP000001072">
    <property type="component" value="Unassembled WGS sequence"/>
</dbReference>
<feature type="region of interest" description="Disordered" evidence="1">
    <location>
        <begin position="312"/>
        <end position="431"/>
    </location>
</feature>
<name>F4RQH8_MELLP</name>
<gene>
    <name evidence="2" type="ORF">MELLADRAFT_64068</name>
</gene>
<feature type="region of interest" description="Disordered" evidence="1">
    <location>
        <begin position="99"/>
        <end position="118"/>
    </location>
</feature>
<dbReference type="VEuPathDB" id="FungiDB:MELLADRAFT_64068"/>
<dbReference type="HOGENOM" id="CLU_787725_0_0_1"/>
<dbReference type="AlphaFoldDB" id="F4RQH8"/>
<proteinExistence type="predicted"/>
<evidence type="ECO:0000256" key="1">
    <source>
        <dbReference type="SAM" id="MobiDB-lite"/>
    </source>
</evidence>
<dbReference type="RefSeq" id="XP_007411221.1">
    <property type="nucleotide sequence ID" value="XM_007411159.1"/>
</dbReference>
<sequence length="431" mass="47182">MEENPKTTLGDGMSDSIPLFTLSRSVWEDVPASSSGDQYPSSRDIESPFPSASGRDFSLRTFQTITLFGILSINATIMSLIQEQGWMNSLFEDPPLIHDGPDSPARQAGGNLLPKPGSPARVKFDKTHEVKINVEFKIAFEDEPDEPQVRIGGSTKSKPKKTFTVINSNNLPTGKGKFVRACLIGKSLNEFKVLCGNVIGEMREGMNEVILTGEMAKELIWKVKVGKTPFTLSSYTEWQEFVDTINRSKTKIGDLTISTPSDAQKKRELAAVSATDRLLNKKTLTPLEIKINGTATLDMPPNSQAYREIMKKSKCRGDKSTSKDAHTSNLKRRISGPSLANKKSKAIHSGRPSLPDKPGVAQSTSTSTSNQAGAGQDAHIDPSLQDPKVIDMTGSGSEGDFKEDFEEEFEEGLEDDFVDRTLTSDDIEIMS</sequence>
<protein>
    <submittedName>
        <fullName evidence="2">Uncharacterized protein</fullName>
    </submittedName>
</protein>
<dbReference type="GeneID" id="18930206"/>
<dbReference type="KEGG" id="mlr:MELLADRAFT_64068"/>
<feature type="compositionally biased region" description="Polar residues" evidence="1">
    <location>
        <begin position="32"/>
        <end position="41"/>
    </location>
</feature>
<dbReference type="EMBL" id="GL883113">
    <property type="protein sequence ID" value="EGG05299.1"/>
    <property type="molecule type" value="Genomic_DNA"/>
</dbReference>
<evidence type="ECO:0000313" key="3">
    <source>
        <dbReference type="Proteomes" id="UP000001072"/>
    </source>
</evidence>
<feature type="region of interest" description="Disordered" evidence="1">
    <location>
        <begin position="29"/>
        <end position="50"/>
    </location>
</feature>
<organism evidence="3">
    <name type="scientific">Melampsora larici-populina (strain 98AG31 / pathotype 3-4-7)</name>
    <name type="common">Poplar leaf rust fungus</name>
    <dbReference type="NCBI Taxonomy" id="747676"/>
    <lineage>
        <taxon>Eukaryota</taxon>
        <taxon>Fungi</taxon>
        <taxon>Dikarya</taxon>
        <taxon>Basidiomycota</taxon>
        <taxon>Pucciniomycotina</taxon>
        <taxon>Pucciniomycetes</taxon>
        <taxon>Pucciniales</taxon>
        <taxon>Melampsoraceae</taxon>
        <taxon>Melampsora</taxon>
    </lineage>
</organism>
<reference evidence="3" key="1">
    <citation type="journal article" date="2011" name="Proc. Natl. Acad. Sci. U.S.A.">
        <title>Obligate biotrophy features unraveled by the genomic analysis of rust fungi.</title>
        <authorList>
            <person name="Duplessis S."/>
            <person name="Cuomo C.A."/>
            <person name="Lin Y.-C."/>
            <person name="Aerts A."/>
            <person name="Tisserant E."/>
            <person name="Veneault-Fourrey C."/>
            <person name="Joly D.L."/>
            <person name="Hacquard S."/>
            <person name="Amselem J."/>
            <person name="Cantarel B.L."/>
            <person name="Chiu R."/>
            <person name="Coutinho P.M."/>
            <person name="Feau N."/>
            <person name="Field M."/>
            <person name="Frey P."/>
            <person name="Gelhaye E."/>
            <person name="Goldberg J."/>
            <person name="Grabherr M.G."/>
            <person name="Kodira C.D."/>
            <person name="Kohler A."/>
            <person name="Kuees U."/>
            <person name="Lindquist E.A."/>
            <person name="Lucas S.M."/>
            <person name="Mago R."/>
            <person name="Mauceli E."/>
            <person name="Morin E."/>
            <person name="Murat C."/>
            <person name="Pangilinan J.L."/>
            <person name="Park R."/>
            <person name="Pearson M."/>
            <person name="Quesneville H."/>
            <person name="Rouhier N."/>
            <person name="Sakthikumar S."/>
            <person name="Salamov A.A."/>
            <person name="Schmutz J."/>
            <person name="Selles B."/>
            <person name="Shapiro H."/>
            <person name="Tanguay P."/>
            <person name="Tuskan G.A."/>
            <person name="Henrissat B."/>
            <person name="Van de Peer Y."/>
            <person name="Rouze P."/>
            <person name="Ellis J.G."/>
            <person name="Dodds P.N."/>
            <person name="Schein J.E."/>
            <person name="Zhong S."/>
            <person name="Hamelin R.C."/>
            <person name="Grigoriev I.V."/>
            <person name="Szabo L.J."/>
            <person name="Martin F."/>
        </authorList>
    </citation>
    <scope>NUCLEOTIDE SEQUENCE [LARGE SCALE GENOMIC DNA]</scope>
    <source>
        <strain evidence="3">98AG31 / pathotype 3-4-7</strain>
    </source>
</reference>
<keyword evidence="3" id="KW-1185">Reference proteome</keyword>
<evidence type="ECO:0000313" key="2">
    <source>
        <dbReference type="EMBL" id="EGG05299.1"/>
    </source>
</evidence>